<dbReference type="SUPFAM" id="SSF141371">
    <property type="entry name" value="PilZ domain-like"/>
    <property type="match status" value="1"/>
</dbReference>
<evidence type="ECO:0000313" key="1">
    <source>
        <dbReference type="EMBL" id="CUQ78133.1"/>
    </source>
</evidence>
<name>A0A174YSR9_9FIRM</name>
<dbReference type="OrthoDB" id="9814556at2"/>
<gene>
    <name evidence="1" type="ORF">ERS852490_01926</name>
</gene>
<evidence type="ECO:0008006" key="3">
    <source>
        <dbReference type="Google" id="ProtNLM"/>
    </source>
</evidence>
<organism evidence="1 2">
    <name type="scientific">Lachnospira eligens</name>
    <dbReference type="NCBI Taxonomy" id="39485"/>
    <lineage>
        <taxon>Bacteria</taxon>
        <taxon>Bacillati</taxon>
        <taxon>Bacillota</taxon>
        <taxon>Clostridia</taxon>
        <taxon>Lachnospirales</taxon>
        <taxon>Lachnospiraceae</taxon>
        <taxon>Lachnospira</taxon>
    </lineage>
</organism>
<accession>A0A174YSR9</accession>
<sequence length="257" mass="28729">MLISDIPVGGPISIEISIDNVSYEMPSSVVASKNGYILIAPFTSKGAVIDFSSYKDILFNLYTIDPATKNRVVWKNINIETITYKSTGFASAYYKISTNVFASIASECDRRFNQRISTGASGHISSDTTEADIPVTLIDVSDKGLSFSTSNELLYNYNNTYITFSDQANGKQFNFHFKCFIIRSQLYDERYIYGCIIPTPSREYLTYVFLKKIESRISSAKEQSEQTALKDAADVASQSIESTSSGYHSHISEKNKR</sequence>
<dbReference type="EMBL" id="CZBU01000004">
    <property type="protein sequence ID" value="CUQ78133.1"/>
    <property type="molecule type" value="Genomic_DNA"/>
</dbReference>
<dbReference type="AlphaFoldDB" id="A0A174YSR9"/>
<dbReference type="Proteomes" id="UP000095621">
    <property type="component" value="Unassembled WGS sequence"/>
</dbReference>
<proteinExistence type="predicted"/>
<protein>
    <recommendedName>
        <fullName evidence="3">PilZ domain-containing protein</fullName>
    </recommendedName>
</protein>
<reference evidence="1 2" key="1">
    <citation type="submission" date="2015-09" db="EMBL/GenBank/DDBJ databases">
        <authorList>
            <consortium name="Pathogen Informatics"/>
        </authorList>
    </citation>
    <scope>NUCLEOTIDE SEQUENCE [LARGE SCALE GENOMIC DNA]</scope>
    <source>
        <strain evidence="1 2">2789STDY5834875</strain>
    </source>
</reference>
<evidence type="ECO:0000313" key="2">
    <source>
        <dbReference type="Proteomes" id="UP000095621"/>
    </source>
</evidence>
<dbReference type="RefSeq" id="WP_055215892.1">
    <property type="nucleotide sequence ID" value="NZ_CZBU01000004.1"/>
</dbReference>